<dbReference type="PROSITE" id="PS51833">
    <property type="entry name" value="HDOD"/>
    <property type="match status" value="1"/>
</dbReference>
<proteinExistence type="predicted"/>
<dbReference type="Gene3D" id="3.20.20.450">
    <property type="entry name" value="EAL domain"/>
    <property type="match status" value="1"/>
</dbReference>
<dbReference type="InterPro" id="IPR035919">
    <property type="entry name" value="EAL_sf"/>
</dbReference>
<gene>
    <name evidence="3" type="ORF">GALL_384850</name>
</gene>
<dbReference type="PIRSF" id="PIRSF003180">
    <property type="entry name" value="DiGMPpdiest_YuxH"/>
    <property type="match status" value="1"/>
</dbReference>
<dbReference type="Gene3D" id="1.10.3210.10">
    <property type="entry name" value="Hypothetical protein af1432"/>
    <property type="match status" value="1"/>
</dbReference>
<dbReference type="InterPro" id="IPR001633">
    <property type="entry name" value="EAL_dom"/>
</dbReference>
<dbReference type="InterPro" id="IPR013976">
    <property type="entry name" value="HDOD"/>
</dbReference>
<dbReference type="SMART" id="SM00052">
    <property type="entry name" value="EAL"/>
    <property type="match status" value="1"/>
</dbReference>
<sequence length="401" mass="42728">MALRYVARQPIFDRALTVVGYELLYRTRPTGPAHVTDDDVATFSVLYEALVDLGLESTVQQARAWVNVSPALLEGGGHRLIGADRVVLELLEGAGPTPELADLVRAVRGEGYVVALDDFVVGEGRDVLLDLVDVVKLELPAIPAGRLSAHVAAVRRPGVTVLVEKVETAEQLTEAMAAGADLFQGFFFTRPQVLSTRSIPAGMLAVLAVLARLHDPTAEPTDLAALVGTDVTLAQKVLQSVNSGFAALQHRVGSLHQAVVLLGSERLRQLVTLLVLAGATGKPPELSRQALVRAEMTSALLAAQGVGAPSRADRESAFTVGLMSTLDAFTDLPLAEVAARLSLDDRLYDALVHHVGPLGQALRTTLEYEAAADDDRDDAVVEAYLTAVRDADERWEAIAGY</sequence>
<evidence type="ECO:0000313" key="3">
    <source>
        <dbReference type="EMBL" id="OIQ79769.1"/>
    </source>
</evidence>
<protein>
    <submittedName>
        <fullName evidence="3">HDOD domain protein</fullName>
    </submittedName>
</protein>
<dbReference type="SUPFAM" id="SSF109604">
    <property type="entry name" value="HD-domain/PDEase-like"/>
    <property type="match status" value="1"/>
</dbReference>
<organism evidence="3">
    <name type="scientific">mine drainage metagenome</name>
    <dbReference type="NCBI Taxonomy" id="410659"/>
    <lineage>
        <taxon>unclassified sequences</taxon>
        <taxon>metagenomes</taxon>
        <taxon>ecological metagenomes</taxon>
    </lineage>
</organism>
<dbReference type="InterPro" id="IPR014408">
    <property type="entry name" value="dGMP_Pdiesterase_EAL/HD-GYP"/>
</dbReference>
<dbReference type="PROSITE" id="PS50883">
    <property type="entry name" value="EAL"/>
    <property type="match status" value="1"/>
</dbReference>
<dbReference type="Pfam" id="PF08668">
    <property type="entry name" value="HDOD"/>
    <property type="match status" value="1"/>
</dbReference>
<reference evidence="3" key="1">
    <citation type="submission" date="2016-10" db="EMBL/GenBank/DDBJ databases">
        <title>Sequence of Gallionella enrichment culture.</title>
        <authorList>
            <person name="Poehlein A."/>
            <person name="Muehling M."/>
            <person name="Daniel R."/>
        </authorList>
    </citation>
    <scope>NUCLEOTIDE SEQUENCE</scope>
</reference>
<dbReference type="SUPFAM" id="SSF141868">
    <property type="entry name" value="EAL domain-like"/>
    <property type="match status" value="1"/>
</dbReference>
<accession>A0A1J5Q7T1</accession>
<evidence type="ECO:0000259" key="2">
    <source>
        <dbReference type="PROSITE" id="PS51833"/>
    </source>
</evidence>
<comment type="caution">
    <text evidence="3">The sequence shown here is derived from an EMBL/GenBank/DDBJ whole genome shotgun (WGS) entry which is preliminary data.</text>
</comment>
<dbReference type="PANTHER" id="PTHR33525:SF4">
    <property type="entry name" value="CYCLIC DI-GMP PHOSPHODIESTERASE CDGJ"/>
    <property type="match status" value="1"/>
</dbReference>
<dbReference type="AlphaFoldDB" id="A0A1J5Q7T1"/>
<feature type="domain" description="HDOD" evidence="2">
    <location>
        <begin position="199"/>
        <end position="390"/>
    </location>
</feature>
<name>A0A1J5Q7T1_9ZZZZ</name>
<dbReference type="EMBL" id="MLJW01001162">
    <property type="protein sequence ID" value="OIQ79769.1"/>
    <property type="molecule type" value="Genomic_DNA"/>
</dbReference>
<dbReference type="PANTHER" id="PTHR33525">
    <property type="match status" value="1"/>
</dbReference>
<feature type="domain" description="EAL" evidence="1">
    <location>
        <begin position="1"/>
        <end position="205"/>
    </location>
</feature>
<evidence type="ECO:0000259" key="1">
    <source>
        <dbReference type="PROSITE" id="PS50883"/>
    </source>
</evidence>
<dbReference type="Pfam" id="PF00563">
    <property type="entry name" value="EAL"/>
    <property type="match status" value="1"/>
</dbReference>
<dbReference type="InterPro" id="IPR052340">
    <property type="entry name" value="RNase_Y/CdgJ"/>
</dbReference>